<protein>
    <submittedName>
        <fullName evidence="2">Uncharacterized protein</fullName>
    </submittedName>
</protein>
<sequence length="153" mass="17728">MINSLEGYSSDEDQDTIFKAYIEALNADPDQYRHLCVALHVDKKSVDRELDIYRVLLSGQVQVKELLKEYVDSIFSRFQNLTYTLFFTSVCCSEFCEFLNYGLVFIFVIPFICIETHERRGVVNTLGYAIMGGKHLHVAVMRNLYSIVVYTKE</sequence>
<dbReference type="GO" id="GO:0009534">
    <property type="term" value="C:chloroplast thylakoid"/>
    <property type="evidence" value="ECO:0007669"/>
    <property type="project" value="TreeGrafter"/>
</dbReference>
<accession>A0AAD1YZL0</accession>
<evidence type="ECO:0000256" key="1">
    <source>
        <dbReference type="ARBA" id="ARBA00023054"/>
    </source>
</evidence>
<dbReference type="EMBL" id="OU503039">
    <property type="protein sequence ID" value="CAI9759949.1"/>
    <property type="molecule type" value="Genomic_DNA"/>
</dbReference>
<name>A0AAD1YZL0_9LAMI</name>
<dbReference type="GO" id="GO:0045037">
    <property type="term" value="P:protein import into chloroplast stroma"/>
    <property type="evidence" value="ECO:0007669"/>
    <property type="project" value="TreeGrafter"/>
</dbReference>
<dbReference type="GO" id="GO:0010207">
    <property type="term" value="P:photosystem II assembly"/>
    <property type="evidence" value="ECO:0007669"/>
    <property type="project" value="InterPro"/>
</dbReference>
<keyword evidence="1" id="KW-0175">Coiled coil</keyword>
<dbReference type="Proteomes" id="UP000834106">
    <property type="component" value="Chromosome 4"/>
</dbReference>
<evidence type="ECO:0000313" key="3">
    <source>
        <dbReference type="Proteomes" id="UP000834106"/>
    </source>
</evidence>
<proteinExistence type="predicted"/>
<keyword evidence="3" id="KW-1185">Reference proteome</keyword>
<dbReference type="GO" id="GO:0010027">
    <property type="term" value="P:thylakoid membrane organization"/>
    <property type="evidence" value="ECO:0007669"/>
    <property type="project" value="TreeGrafter"/>
</dbReference>
<dbReference type="PANTHER" id="PTHR34793:SF1">
    <property type="entry name" value="PROTEIN THYLAKOID FORMATION 1, CHLOROPLASTIC"/>
    <property type="match status" value="1"/>
</dbReference>
<evidence type="ECO:0000313" key="2">
    <source>
        <dbReference type="EMBL" id="CAI9759949.1"/>
    </source>
</evidence>
<dbReference type="InterPro" id="IPR017499">
    <property type="entry name" value="Thf1"/>
</dbReference>
<dbReference type="AlphaFoldDB" id="A0AAD1YZL0"/>
<organism evidence="2 3">
    <name type="scientific">Fraxinus pennsylvanica</name>
    <dbReference type="NCBI Taxonomy" id="56036"/>
    <lineage>
        <taxon>Eukaryota</taxon>
        <taxon>Viridiplantae</taxon>
        <taxon>Streptophyta</taxon>
        <taxon>Embryophyta</taxon>
        <taxon>Tracheophyta</taxon>
        <taxon>Spermatophyta</taxon>
        <taxon>Magnoliopsida</taxon>
        <taxon>eudicotyledons</taxon>
        <taxon>Gunneridae</taxon>
        <taxon>Pentapetalae</taxon>
        <taxon>asterids</taxon>
        <taxon>lamiids</taxon>
        <taxon>Lamiales</taxon>
        <taxon>Oleaceae</taxon>
        <taxon>Oleeae</taxon>
        <taxon>Fraxinus</taxon>
    </lineage>
</organism>
<reference evidence="2" key="1">
    <citation type="submission" date="2023-05" db="EMBL/GenBank/DDBJ databases">
        <authorList>
            <person name="Huff M."/>
        </authorList>
    </citation>
    <scope>NUCLEOTIDE SEQUENCE</scope>
</reference>
<gene>
    <name evidence="2" type="ORF">FPE_LOCUS7379</name>
</gene>
<dbReference type="PANTHER" id="PTHR34793">
    <property type="entry name" value="PROTEIN THYLAKOID FORMATION 1, CHLOROPLASTIC"/>
    <property type="match status" value="1"/>
</dbReference>
<dbReference type="GO" id="GO:0045038">
    <property type="term" value="P:protein import into chloroplast thylakoid membrane"/>
    <property type="evidence" value="ECO:0007669"/>
    <property type="project" value="TreeGrafter"/>
</dbReference>